<dbReference type="AlphaFoldDB" id="A0A2A6FAE5"/>
<keyword evidence="10" id="KW-1185">Reference proteome</keyword>
<evidence type="ECO:0000256" key="7">
    <source>
        <dbReference type="SAM" id="MobiDB-lite"/>
    </source>
</evidence>
<evidence type="ECO:0000259" key="8">
    <source>
        <dbReference type="PROSITE" id="PS51160"/>
    </source>
</evidence>
<dbReference type="NCBIfam" id="NF010999">
    <property type="entry name" value="PRK14425.1"/>
    <property type="match status" value="1"/>
</dbReference>
<organism evidence="9 10">
    <name type="scientific">Mesorhizobium sanjuanii</name>
    <dbReference type="NCBI Taxonomy" id="2037900"/>
    <lineage>
        <taxon>Bacteria</taxon>
        <taxon>Pseudomonadati</taxon>
        <taxon>Pseudomonadota</taxon>
        <taxon>Alphaproteobacteria</taxon>
        <taxon>Hyphomicrobiales</taxon>
        <taxon>Phyllobacteriaceae</taxon>
        <taxon>Mesorhizobium</taxon>
    </lineage>
</organism>
<evidence type="ECO:0000256" key="1">
    <source>
        <dbReference type="ARBA" id="ARBA00005614"/>
    </source>
</evidence>
<evidence type="ECO:0000256" key="6">
    <source>
        <dbReference type="RuleBase" id="RU004168"/>
    </source>
</evidence>
<dbReference type="Gene3D" id="3.30.70.100">
    <property type="match status" value="1"/>
</dbReference>
<name>A0A2A6FAE5_9HYPH</name>
<feature type="region of interest" description="Disordered" evidence="7">
    <location>
        <begin position="69"/>
        <end position="94"/>
    </location>
</feature>
<comment type="catalytic activity">
    <reaction evidence="3 4 5">
        <text>an acyl phosphate + H2O = a carboxylate + phosphate + H(+)</text>
        <dbReference type="Rhea" id="RHEA:14965"/>
        <dbReference type="ChEBI" id="CHEBI:15377"/>
        <dbReference type="ChEBI" id="CHEBI:15378"/>
        <dbReference type="ChEBI" id="CHEBI:29067"/>
        <dbReference type="ChEBI" id="CHEBI:43474"/>
        <dbReference type="ChEBI" id="CHEBI:59918"/>
        <dbReference type="EC" id="3.6.1.7"/>
    </reaction>
</comment>
<feature type="active site" evidence="4">
    <location>
        <position position="40"/>
    </location>
</feature>
<dbReference type="SUPFAM" id="SSF54975">
    <property type="entry name" value="Acylphosphatase/BLUF domain-like"/>
    <property type="match status" value="1"/>
</dbReference>
<dbReference type="Proteomes" id="UP000219182">
    <property type="component" value="Unassembled WGS sequence"/>
</dbReference>
<evidence type="ECO:0000313" key="9">
    <source>
        <dbReference type="EMBL" id="PDQ18646.1"/>
    </source>
</evidence>
<dbReference type="InterPro" id="IPR017968">
    <property type="entry name" value="Acylphosphatase_CS"/>
</dbReference>
<evidence type="ECO:0000256" key="2">
    <source>
        <dbReference type="ARBA" id="ARBA00012150"/>
    </source>
</evidence>
<dbReference type="EC" id="3.6.1.7" evidence="2 4"/>
<dbReference type="PRINTS" id="PR00112">
    <property type="entry name" value="ACYLPHPHTASE"/>
</dbReference>
<dbReference type="InterPro" id="IPR036046">
    <property type="entry name" value="Acylphosphatase-like_dom_sf"/>
</dbReference>
<proteinExistence type="inferred from homology"/>
<gene>
    <name evidence="9" type="ORF">CN311_23705</name>
</gene>
<dbReference type="PANTHER" id="PTHR47268:SF4">
    <property type="entry name" value="ACYLPHOSPHATASE"/>
    <property type="match status" value="1"/>
</dbReference>
<dbReference type="InterPro" id="IPR001792">
    <property type="entry name" value="Acylphosphatase-like_dom"/>
</dbReference>
<comment type="caution">
    <text evidence="9">The sequence shown here is derived from an EMBL/GenBank/DDBJ whole genome shotgun (WGS) entry which is preliminary data.</text>
</comment>
<sequence length="94" mass="10030">MGEGRKAISVRIGGRVQGVSFRVWTRNEAERLGLAGWVRNEDDGSVTALIVGAEGAVSTMMNRFWRGPRGASVSSVTSHEVDPGQEPDGFSIIG</sequence>
<evidence type="ECO:0000256" key="5">
    <source>
        <dbReference type="RuleBase" id="RU000553"/>
    </source>
</evidence>
<reference evidence="9 10" key="1">
    <citation type="submission" date="2017-09" db="EMBL/GenBank/DDBJ databases">
        <title>Mesorhizobum sanjuanii sp. nov. isolated from nodules of Lotus tenuis in saline-alkaline lowlands of Flooding Pampa.</title>
        <authorList>
            <person name="Sannazzaro A.I."/>
            <person name="Torres Tejerizo G.A."/>
            <person name="Fontana F."/>
            <person name="Cumpa Velazquez L.M."/>
            <person name="Hansen L."/>
            <person name="Pistorio M."/>
            <person name="Estrella M.J."/>
        </authorList>
    </citation>
    <scope>NUCLEOTIDE SEQUENCE [LARGE SCALE GENOMIC DNA]</scope>
    <source>
        <strain evidence="9 10">BSA136</strain>
    </source>
</reference>
<dbReference type="Pfam" id="PF00708">
    <property type="entry name" value="Acylphosphatase"/>
    <property type="match status" value="1"/>
</dbReference>
<dbReference type="PANTHER" id="PTHR47268">
    <property type="entry name" value="ACYLPHOSPHATASE"/>
    <property type="match status" value="1"/>
</dbReference>
<dbReference type="GO" id="GO:0003998">
    <property type="term" value="F:acylphosphatase activity"/>
    <property type="evidence" value="ECO:0007669"/>
    <property type="project" value="UniProtKB-EC"/>
</dbReference>
<dbReference type="PROSITE" id="PS00151">
    <property type="entry name" value="ACYLPHOSPHATASE_2"/>
    <property type="match status" value="1"/>
</dbReference>
<dbReference type="PROSITE" id="PS00150">
    <property type="entry name" value="ACYLPHOSPHATASE_1"/>
    <property type="match status" value="1"/>
</dbReference>
<dbReference type="InterPro" id="IPR020456">
    <property type="entry name" value="Acylphosphatase"/>
</dbReference>
<evidence type="ECO:0000256" key="3">
    <source>
        <dbReference type="ARBA" id="ARBA00047645"/>
    </source>
</evidence>
<feature type="active site" evidence="4">
    <location>
        <position position="22"/>
    </location>
</feature>
<dbReference type="PROSITE" id="PS51160">
    <property type="entry name" value="ACYLPHOSPHATASE_3"/>
    <property type="match status" value="1"/>
</dbReference>
<evidence type="ECO:0000313" key="10">
    <source>
        <dbReference type="Proteomes" id="UP000219182"/>
    </source>
</evidence>
<protein>
    <recommendedName>
        <fullName evidence="2 4">Acylphosphatase</fullName>
        <ecNumber evidence="2 4">3.6.1.7</ecNumber>
    </recommendedName>
</protein>
<keyword evidence="4 5" id="KW-0378">Hydrolase</keyword>
<dbReference type="RefSeq" id="WP_097576106.1">
    <property type="nucleotide sequence ID" value="NZ_NWQG01000174.1"/>
</dbReference>
<evidence type="ECO:0000256" key="4">
    <source>
        <dbReference type="PROSITE-ProRule" id="PRU00520"/>
    </source>
</evidence>
<dbReference type="EMBL" id="NWQG01000174">
    <property type="protein sequence ID" value="PDQ18646.1"/>
    <property type="molecule type" value="Genomic_DNA"/>
</dbReference>
<feature type="domain" description="Acylphosphatase-like" evidence="8">
    <location>
        <begin position="7"/>
        <end position="94"/>
    </location>
</feature>
<accession>A0A2A6FAE5</accession>
<comment type="similarity">
    <text evidence="1 6">Belongs to the acylphosphatase family.</text>
</comment>